<keyword evidence="1" id="KW-0472">Membrane</keyword>
<dbReference type="AlphaFoldDB" id="Q67TP8"/>
<dbReference type="Proteomes" id="UP000000763">
    <property type="component" value="Chromosome 9"/>
</dbReference>
<reference evidence="3" key="1">
    <citation type="journal article" date="2005" name="Nature">
        <title>The map-based sequence of the rice genome.</title>
        <authorList>
            <consortium name="International rice genome sequencing project (IRGSP)"/>
            <person name="Matsumoto T."/>
            <person name="Wu J."/>
            <person name="Kanamori H."/>
            <person name="Katayose Y."/>
            <person name="Fujisawa M."/>
            <person name="Namiki N."/>
            <person name="Mizuno H."/>
            <person name="Yamamoto K."/>
            <person name="Antonio B.A."/>
            <person name="Baba T."/>
            <person name="Sakata K."/>
            <person name="Nagamura Y."/>
            <person name="Aoki H."/>
            <person name="Arikawa K."/>
            <person name="Arita K."/>
            <person name="Bito T."/>
            <person name="Chiden Y."/>
            <person name="Fujitsuka N."/>
            <person name="Fukunaka R."/>
            <person name="Hamada M."/>
            <person name="Harada C."/>
            <person name="Hayashi A."/>
            <person name="Hijishita S."/>
            <person name="Honda M."/>
            <person name="Hosokawa S."/>
            <person name="Ichikawa Y."/>
            <person name="Idonuma A."/>
            <person name="Iijima M."/>
            <person name="Ikeda M."/>
            <person name="Ikeno M."/>
            <person name="Ito K."/>
            <person name="Ito S."/>
            <person name="Ito T."/>
            <person name="Ito Y."/>
            <person name="Ito Y."/>
            <person name="Iwabuchi A."/>
            <person name="Kamiya K."/>
            <person name="Karasawa W."/>
            <person name="Kurita K."/>
            <person name="Katagiri S."/>
            <person name="Kikuta A."/>
            <person name="Kobayashi H."/>
            <person name="Kobayashi N."/>
            <person name="Machita K."/>
            <person name="Maehara T."/>
            <person name="Masukawa M."/>
            <person name="Mizubayashi T."/>
            <person name="Mukai Y."/>
            <person name="Nagasaki H."/>
            <person name="Nagata Y."/>
            <person name="Naito S."/>
            <person name="Nakashima M."/>
            <person name="Nakama Y."/>
            <person name="Nakamichi Y."/>
            <person name="Nakamura M."/>
            <person name="Meguro A."/>
            <person name="Negishi M."/>
            <person name="Ohta I."/>
            <person name="Ohta T."/>
            <person name="Okamoto M."/>
            <person name="Ono N."/>
            <person name="Saji S."/>
            <person name="Sakaguchi M."/>
            <person name="Sakai K."/>
            <person name="Shibata M."/>
            <person name="Shimokawa T."/>
            <person name="Song J."/>
            <person name="Takazaki Y."/>
            <person name="Terasawa K."/>
            <person name="Tsugane M."/>
            <person name="Tsuji K."/>
            <person name="Ueda S."/>
            <person name="Waki K."/>
            <person name="Yamagata H."/>
            <person name="Yamamoto M."/>
            <person name="Yamamoto S."/>
            <person name="Yamane H."/>
            <person name="Yoshiki S."/>
            <person name="Yoshihara R."/>
            <person name="Yukawa K."/>
            <person name="Zhong H."/>
            <person name="Yano M."/>
            <person name="Yuan Q."/>
            <person name="Ouyang S."/>
            <person name="Liu J."/>
            <person name="Jones K.M."/>
            <person name="Gansberger K."/>
            <person name="Moffat K."/>
            <person name="Hill J."/>
            <person name="Bera J."/>
            <person name="Fadrosh D."/>
            <person name="Jin S."/>
            <person name="Johri S."/>
            <person name="Kim M."/>
            <person name="Overton L."/>
            <person name="Reardon M."/>
            <person name="Tsitrin T."/>
            <person name="Vuong H."/>
            <person name="Weaver B."/>
            <person name="Ciecko A."/>
            <person name="Tallon L."/>
            <person name="Jackson J."/>
            <person name="Pai G."/>
            <person name="Aken S.V."/>
            <person name="Utterback T."/>
            <person name="Reidmuller S."/>
            <person name="Feldblyum T."/>
            <person name="Hsiao J."/>
            <person name="Zismann V."/>
            <person name="Iobst S."/>
            <person name="de Vazeille A.R."/>
            <person name="Buell C.R."/>
            <person name="Ying K."/>
            <person name="Li Y."/>
            <person name="Lu T."/>
            <person name="Huang Y."/>
            <person name="Zhao Q."/>
            <person name="Feng Q."/>
            <person name="Zhang L."/>
            <person name="Zhu J."/>
            <person name="Weng Q."/>
            <person name="Mu J."/>
            <person name="Lu Y."/>
            <person name="Fan D."/>
            <person name="Liu Y."/>
            <person name="Guan J."/>
            <person name="Zhang Y."/>
            <person name="Yu S."/>
            <person name="Liu X."/>
            <person name="Zhang Y."/>
            <person name="Hong G."/>
            <person name="Han B."/>
            <person name="Choisne N."/>
            <person name="Demange N."/>
            <person name="Orjeda G."/>
            <person name="Samain S."/>
            <person name="Cattolico L."/>
            <person name="Pelletier E."/>
            <person name="Couloux A."/>
            <person name="Segurens B."/>
            <person name="Wincker P."/>
            <person name="D'Hont A."/>
            <person name="Scarpelli C."/>
            <person name="Weissenbach J."/>
            <person name="Salanoubat M."/>
            <person name="Quetier F."/>
            <person name="Yu Y."/>
            <person name="Kim H.R."/>
            <person name="Rambo T."/>
            <person name="Currie J."/>
            <person name="Collura K."/>
            <person name="Luo M."/>
            <person name="Yang T."/>
            <person name="Ammiraju J.S.S."/>
            <person name="Engler F."/>
            <person name="Soderlund C."/>
            <person name="Wing R.A."/>
            <person name="Palmer L.E."/>
            <person name="de la Bastide M."/>
            <person name="Spiegel L."/>
            <person name="Nascimento L."/>
            <person name="Zutavern T."/>
            <person name="O'Shaughnessy A."/>
            <person name="Dike S."/>
            <person name="Dedhia N."/>
            <person name="Preston R."/>
            <person name="Balija V."/>
            <person name="McCombie W.R."/>
            <person name="Chow T."/>
            <person name="Chen H."/>
            <person name="Chung M."/>
            <person name="Chen C."/>
            <person name="Shaw J."/>
            <person name="Wu H."/>
            <person name="Hsiao K."/>
            <person name="Chao Y."/>
            <person name="Chu M."/>
            <person name="Cheng C."/>
            <person name="Hour A."/>
            <person name="Lee P."/>
            <person name="Lin S."/>
            <person name="Lin Y."/>
            <person name="Liou J."/>
            <person name="Liu S."/>
            <person name="Hsing Y."/>
            <person name="Raghuvanshi S."/>
            <person name="Mohanty A."/>
            <person name="Bharti A.K."/>
            <person name="Gaur A."/>
            <person name="Gupta V."/>
            <person name="Kumar D."/>
            <person name="Ravi V."/>
            <person name="Vij S."/>
            <person name="Kapur A."/>
            <person name="Khurana P."/>
            <person name="Khurana P."/>
            <person name="Khurana J.P."/>
            <person name="Tyagi A.K."/>
            <person name="Gaikwad K."/>
            <person name="Singh A."/>
            <person name="Dalal V."/>
            <person name="Srivastava S."/>
            <person name="Dixit A."/>
            <person name="Pal A.K."/>
            <person name="Ghazi I.A."/>
            <person name="Yadav M."/>
            <person name="Pandit A."/>
            <person name="Bhargava A."/>
            <person name="Sureshbabu K."/>
            <person name="Batra K."/>
            <person name="Sharma T.R."/>
            <person name="Mohapatra T."/>
            <person name="Singh N.K."/>
            <person name="Messing J."/>
            <person name="Nelson A.B."/>
            <person name="Fuks G."/>
            <person name="Kavchok S."/>
            <person name="Keizer G."/>
            <person name="Linton E."/>
            <person name="Llaca V."/>
            <person name="Song R."/>
            <person name="Tanyolac B."/>
            <person name="Young S."/>
            <person name="Ho-Il K."/>
            <person name="Hahn J.H."/>
            <person name="Sangsakoo G."/>
            <person name="Vanavichit A."/>
            <person name="de Mattos Luiz.A.T."/>
            <person name="Zimmer P.D."/>
            <person name="Malone G."/>
            <person name="Dellagostin O."/>
            <person name="de Oliveira A.C."/>
            <person name="Bevan M."/>
            <person name="Bancroft I."/>
            <person name="Minx P."/>
            <person name="Cordum H."/>
            <person name="Wilson R."/>
            <person name="Cheng Z."/>
            <person name="Jin W."/>
            <person name="Jiang J."/>
            <person name="Leong S.A."/>
            <person name="Iwama H."/>
            <person name="Gojobori T."/>
            <person name="Itoh T."/>
            <person name="Niimura Y."/>
            <person name="Fujii Y."/>
            <person name="Habara T."/>
            <person name="Sakai H."/>
            <person name="Sato Y."/>
            <person name="Wilson G."/>
            <person name="Kumar K."/>
            <person name="McCouch S."/>
            <person name="Juretic N."/>
            <person name="Hoen D."/>
            <person name="Wright S."/>
            <person name="Bruskiewich R."/>
            <person name="Bureau T."/>
            <person name="Miyao A."/>
            <person name="Hirochika H."/>
            <person name="Nishikawa T."/>
            <person name="Kadowaki K."/>
            <person name="Sugiura M."/>
            <person name="Burr B."/>
            <person name="Sasaki T."/>
        </authorList>
    </citation>
    <scope>NUCLEOTIDE SEQUENCE [LARGE SCALE GENOMIC DNA]</scope>
    <source>
        <strain evidence="3">cv. Nipponbare</strain>
    </source>
</reference>
<evidence type="ECO:0000256" key="1">
    <source>
        <dbReference type="SAM" id="Phobius"/>
    </source>
</evidence>
<evidence type="ECO:0000313" key="3">
    <source>
        <dbReference type="Proteomes" id="UP000000763"/>
    </source>
</evidence>
<keyword evidence="1" id="KW-1133">Transmembrane helix</keyword>
<proteinExistence type="predicted"/>
<accession>Q67TP8</accession>
<reference evidence="3" key="2">
    <citation type="journal article" date="2008" name="Nucleic Acids Res.">
        <title>The rice annotation project database (RAP-DB): 2008 update.</title>
        <authorList>
            <consortium name="The rice annotation project (RAP)"/>
        </authorList>
    </citation>
    <scope>GENOME REANNOTATION</scope>
    <source>
        <strain evidence="3">cv. Nipponbare</strain>
    </source>
</reference>
<organism evidence="2 3">
    <name type="scientific">Oryza sativa subsp. japonica</name>
    <name type="common">Rice</name>
    <dbReference type="NCBI Taxonomy" id="39947"/>
    <lineage>
        <taxon>Eukaryota</taxon>
        <taxon>Viridiplantae</taxon>
        <taxon>Streptophyta</taxon>
        <taxon>Embryophyta</taxon>
        <taxon>Tracheophyta</taxon>
        <taxon>Spermatophyta</taxon>
        <taxon>Magnoliopsida</taxon>
        <taxon>Liliopsida</taxon>
        <taxon>Poales</taxon>
        <taxon>Poaceae</taxon>
        <taxon>BOP clade</taxon>
        <taxon>Oryzoideae</taxon>
        <taxon>Oryzeae</taxon>
        <taxon>Oryzinae</taxon>
        <taxon>Oryza</taxon>
        <taxon>Oryza sativa</taxon>
    </lineage>
</organism>
<keyword evidence="1" id="KW-0812">Transmembrane</keyword>
<sequence>MLLLAPLMDLIEGPFVDVGVVAVQAWASTPLWSHISVGACLWLVGGFTMCVLHGQ</sequence>
<feature type="transmembrane region" description="Helical" evidence="1">
    <location>
        <begin position="31"/>
        <end position="52"/>
    </location>
</feature>
<protein>
    <submittedName>
        <fullName evidence="2">Uncharacterized protein</fullName>
    </submittedName>
</protein>
<name>Q67TP8_ORYSJ</name>
<evidence type="ECO:0000313" key="2">
    <source>
        <dbReference type="EMBL" id="BAD38473.1"/>
    </source>
</evidence>
<dbReference type="EMBL" id="AP006057">
    <property type="protein sequence ID" value="BAD38473.1"/>
    <property type="molecule type" value="Genomic_DNA"/>
</dbReference>
<gene>
    <name evidence="2" type="primary">B1342C04.39</name>
</gene>